<evidence type="ECO:0000313" key="4">
    <source>
        <dbReference type="Proteomes" id="UP000824782"/>
    </source>
</evidence>
<sequence length="225" mass="25352">MRSSFVSLLLLAWSSSALSSSSCEGLLENRCNFICDCWSCSDERDCGYHRDSPVWGRPFSCDFEHDDCGWRDISTSDYRWVRDQRSSPLWTSRPHADHTLGNRWGWFMMAEGKSGKSAVSARLQSPVLRDAAATCEIHVHYHMSASDSPRVNGSLSLHLADRTQTLTLWESGQDSAQTWRRALVFTGRIPGDFQIILTASRDALSHGDFAVDDLEFRHCSLQGIT</sequence>
<accession>A0AAV6YZV0</accession>
<keyword evidence="4" id="KW-1185">Reference proteome</keyword>
<evidence type="ECO:0000259" key="2">
    <source>
        <dbReference type="PROSITE" id="PS50060"/>
    </source>
</evidence>
<dbReference type="SMART" id="SM00137">
    <property type="entry name" value="MAM"/>
    <property type="match status" value="1"/>
</dbReference>
<dbReference type="PANTHER" id="PTHR23282:SF146">
    <property type="entry name" value="RT07201P-RELATED"/>
    <property type="match status" value="1"/>
</dbReference>
<dbReference type="InterPro" id="IPR000998">
    <property type="entry name" value="MAM_dom"/>
</dbReference>
<keyword evidence="1" id="KW-0732">Signal</keyword>
<dbReference type="EMBL" id="WNYA01015394">
    <property type="protein sequence ID" value="KAG8539278.1"/>
    <property type="molecule type" value="Genomic_DNA"/>
</dbReference>
<comment type="caution">
    <text evidence="3">The sequence shown here is derived from an EMBL/GenBank/DDBJ whole genome shotgun (WGS) entry which is preliminary data.</text>
</comment>
<feature type="signal peptide" evidence="1">
    <location>
        <begin position="1"/>
        <end position="19"/>
    </location>
</feature>
<protein>
    <recommendedName>
        <fullName evidence="2">MAM domain-containing protein</fullName>
    </recommendedName>
</protein>
<organism evidence="3 4">
    <name type="scientific">Engystomops pustulosus</name>
    <name type="common">Tungara frog</name>
    <name type="synonym">Physalaemus pustulosus</name>
    <dbReference type="NCBI Taxonomy" id="76066"/>
    <lineage>
        <taxon>Eukaryota</taxon>
        <taxon>Metazoa</taxon>
        <taxon>Chordata</taxon>
        <taxon>Craniata</taxon>
        <taxon>Vertebrata</taxon>
        <taxon>Euteleostomi</taxon>
        <taxon>Amphibia</taxon>
        <taxon>Batrachia</taxon>
        <taxon>Anura</taxon>
        <taxon>Neobatrachia</taxon>
        <taxon>Hyloidea</taxon>
        <taxon>Leptodactylidae</taxon>
        <taxon>Leiuperinae</taxon>
        <taxon>Engystomops</taxon>
    </lineage>
</organism>
<proteinExistence type="predicted"/>
<dbReference type="PROSITE" id="PS51257">
    <property type="entry name" value="PROKAR_LIPOPROTEIN"/>
    <property type="match status" value="1"/>
</dbReference>
<evidence type="ECO:0000256" key="1">
    <source>
        <dbReference type="SAM" id="SignalP"/>
    </source>
</evidence>
<dbReference type="GO" id="GO:0016020">
    <property type="term" value="C:membrane"/>
    <property type="evidence" value="ECO:0007669"/>
    <property type="project" value="InterPro"/>
</dbReference>
<dbReference type="AlphaFoldDB" id="A0AAV6YZV0"/>
<dbReference type="InterPro" id="IPR013320">
    <property type="entry name" value="ConA-like_dom_sf"/>
</dbReference>
<dbReference type="Proteomes" id="UP000824782">
    <property type="component" value="Unassembled WGS sequence"/>
</dbReference>
<feature type="domain" description="MAM" evidence="2">
    <location>
        <begin position="59"/>
        <end position="221"/>
    </location>
</feature>
<reference evidence="3" key="1">
    <citation type="thesis" date="2020" institute="ProQuest LLC" country="789 East Eisenhower Parkway, Ann Arbor, MI, USA">
        <title>Comparative Genomics and Chromosome Evolution.</title>
        <authorList>
            <person name="Mudd A.B."/>
        </authorList>
    </citation>
    <scope>NUCLEOTIDE SEQUENCE</scope>
    <source>
        <strain evidence="3">237g6f4</strain>
        <tissue evidence="3">Blood</tissue>
    </source>
</reference>
<dbReference type="Pfam" id="PF00629">
    <property type="entry name" value="MAM"/>
    <property type="match status" value="1"/>
</dbReference>
<name>A0AAV6YZV0_ENGPU</name>
<dbReference type="CDD" id="cd06263">
    <property type="entry name" value="MAM"/>
    <property type="match status" value="1"/>
</dbReference>
<dbReference type="SUPFAM" id="SSF49899">
    <property type="entry name" value="Concanavalin A-like lectins/glucanases"/>
    <property type="match status" value="1"/>
</dbReference>
<dbReference type="InterPro" id="IPR051560">
    <property type="entry name" value="MAM_domain-containing"/>
</dbReference>
<dbReference type="PANTHER" id="PTHR23282">
    <property type="entry name" value="APICAL ENDOSOMAL GLYCOPROTEIN PRECURSOR"/>
    <property type="match status" value="1"/>
</dbReference>
<evidence type="ECO:0000313" key="3">
    <source>
        <dbReference type="EMBL" id="KAG8539278.1"/>
    </source>
</evidence>
<feature type="chain" id="PRO_5043372533" description="MAM domain-containing protein" evidence="1">
    <location>
        <begin position="20"/>
        <end position="225"/>
    </location>
</feature>
<dbReference type="Gene3D" id="2.60.120.200">
    <property type="match status" value="1"/>
</dbReference>
<gene>
    <name evidence="3" type="ORF">GDO81_021130</name>
</gene>
<dbReference type="PROSITE" id="PS50060">
    <property type="entry name" value="MAM_2"/>
    <property type="match status" value="1"/>
</dbReference>